<dbReference type="RefSeq" id="WP_190268245.1">
    <property type="nucleotide sequence ID" value="NZ_BAABAD010000004.1"/>
</dbReference>
<protein>
    <submittedName>
        <fullName evidence="2">DUF427 domain-containing protein</fullName>
    </submittedName>
</protein>
<proteinExistence type="predicted"/>
<name>A0ABR7WG82_9ACTN</name>
<dbReference type="EMBL" id="JACWMS010000004">
    <property type="protein sequence ID" value="MBD1321761.1"/>
    <property type="molecule type" value="Genomic_DNA"/>
</dbReference>
<accession>A0ABR7WG82</accession>
<sequence>MAIDMDRFTLSGLGELRWCAMRRRVRAAVAGETTVDSRDALQVWEPYRVVGFYAVPIGDVSPGLVDPVAVAPAEHRPPILTPDDAFLLHTCPGTAWTIPITDRPLVAAAFTPDDPDLRGHAVLDWSAFDEWRDEEKAVLAHPHDPFKRIDCLDTSRHVVVRIDDVVLAESNRPTLLLETHLPERHYLPREDIRMDLLVAGDTHTTCAYKGHASYWSAVVHGRTVADVAWCYPDPLIDGEPVRDLICFDGDRVEITVDGIAG</sequence>
<dbReference type="InterPro" id="IPR007361">
    <property type="entry name" value="DUF427"/>
</dbReference>
<reference evidence="2 3" key="1">
    <citation type="submission" date="2020-09" db="EMBL/GenBank/DDBJ databases">
        <title>Novel species in genus Gordonia.</title>
        <authorList>
            <person name="Zhang G."/>
        </authorList>
    </citation>
    <scope>NUCLEOTIDE SEQUENCE [LARGE SCALE GENOMIC DNA]</scope>
    <source>
        <strain evidence="2 3">ON-33</strain>
    </source>
</reference>
<evidence type="ECO:0000259" key="1">
    <source>
        <dbReference type="Pfam" id="PF04248"/>
    </source>
</evidence>
<organism evidence="2 3">
    <name type="scientific">Gordonia hankookensis</name>
    <dbReference type="NCBI Taxonomy" id="589403"/>
    <lineage>
        <taxon>Bacteria</taxon>
        <taxon>Bacillati</taxon>
        <taxon>Actinomycetota</taxon>
        <taxon>Actinomycetes</taxon>
        <taxon>Mycobacteriales</taxon>
        <taxon>Gordoniaceae</taxon>
        <taxon>Gordonia</taxon>
    </lineage>
</organism>
<evidence type="ECO:0000313" key="2">
    <source>
        <dbReference type="EMBL" id="MBD1321761.1"/>
    </source>
</evidence>
<dbReference type="Pfam" id="PF04248">
    <property type="entry name" value="NTP_transf_9"/>
    <property type="match status" value="1"/>
</dbReference>
<dbReference type="PANTHER" id="PTHR34310">
    <property type="entry name" value="DUF427 DOMAIN PROTEIN (AFU_ORTHOLOGUE AFUA_3G02220)"/>
    <property type="match status" value="1"/>
</dbReference>
<feature type="domain" description="DUF427" evidence="1">
    <location>
        <begin position="158"/>
        <end position="248"/>
    </location>
</feature>
<dbReference type="Proteomes" id="UP000602395">
    <property type="component" value="Unassembled WGS sequence"/>
</dbReference>
<dbReference type="Gene3D" id="2.170.150.40">
    <property type="entry name" value="Domain of unknown function (DUF427)"/>
    <property type="match status" value="1"/>
</dbReference>
<dbReference type="PANTHER" id="PTHR34310:SF9">
    <property type="entry name" value="BLR5716 PROTEIN"/>
    <property type="match status" value="1"/>
</dbReference>
<keyword evidence="3" id="KW-1185">Reference proteome</keyword>
<evidence type="ECO:0000313" key="3">
    <source>
        <dbReference type="Proteomes" id="UP000602395"/>
    </source>
</evidence>
<gene>
    <name evidence="2" type="ORF">IDF66_19455</name>
</gene>
<dbReference type="InterPro" id="IPR038694">
    <property type="entry name" value="DUF427_sf"/>
</dbReference>
<comment type="caution">
    <text evidence="2">The sequence shown here is derived from an EMBL/GenBank/DDBJ whole genome shotgun (WGS) entry which is preliminary data.</text>
</comment>